<protein>
    <submittedName>
        <fullName evidence="3">Short-chain dehydrogenase</fullName>
    </submittedName>
</protein>
<evidence type="ECO:0000256" key="2">
    <source>
        <dbReference type="RuleBase" id="RU000363"/>
    </source>
</evidence>
<proteinExistence type="inferred from homology"/>
<dbReference type="SUPFAM" id="SSF51735">
    <property type="entry name" value="NAD(P)-binding Rossmann-fold domains"/>
    <property type="match status" value="1"/>
</dbReference>
<keyword evidence="4" id="KW-1185">Reference proteome</keyword>
<dbReference type="CDD" id="cd05233">
    <property type="entry name" value="SDR_c"/>
    <property type="match status" value="1"/>
</dbReference>
<evidence type="ECO:0000256" key="1">
    <source>
        <dbReference type="ARBA" id="ARBA00006484"/>
    </source>
</evidence>
<organism evidence="3 4">
    <name type="scientific">Lentzea albidocapillata</name>
    <dbReference type="NCBI Taxonomy" id="40571"/>
    <lineage>
        <taxon>Bacteria</taxon>
        <taxon>Bacillati</taxon>
        <taxon>Actinomycetota</taxon>
        <taxon>Actinomycetes</taxon>
        <taxon>Pseudonocardiales</taxon>
        <taxon>Pseudonocardiaceae</taxon>
        <taxon>Lentzea</taxon>
    </lineage>
</organism>
<dbReference type="GO" id="GO:0030497">
    <property type="term" value="P:fatty acid elongation"/>
    <property type="evidence" value="ECO:0007669"/>
    <property type="project" value="TreeGrafter"/>
</dbReference>
<dbReference type="RefSeq" id="WP_030477401.1">
    <property type="nucleotide sequence ID" value="NZ_FWYC01000007.1"/>
</dbReference>
<dbReference type="EMBL" id="FWYC01000007">
    <property type="protein sequence ID" value="SMC95949.1"/>
    <property type="molecule type" value="Genomic_DNA"/>
</dbReference>
<dbReference type="eggNOG" id="COG1028">
    <property type="taxonomic scope" value="Bacteria"/>
</dbReference>
<evidence type="ECO:0000313" key="4">
    <source>
        <dbReference type="Proteomes" id="UP000192840"/>
    </source>
</evidence>
<dbReference type="InterPro" id="IPR036291">
    <property type="entry name" value="NAD(P)-bd_dom_sf"/>
</dbReference>
<dbReference type="PRINTS" id="PR00081">
    <property type="entry name" value="GDHRDH"/>
</dbReference>
<dbReference type="OrthoDB" id="3403528at2"/>
<dbReference type="InterPro" id="IPR002347">
    <property type="entry name" value="SDR_fam"/>
</dbReference>
<comment type="similarity">
    <text evidence="1 2">Belongs to the short-chain dehydrogenases/reductases (SDR) family.</text>
</comment>
<dbReference type="PANTHER" id="PTHR42760">
    <property type="entry name" value="SHORT-CHAIN DEHYDROGENASES/REDUCTASES FAMILY MEMBER"/>
    <property type="match status" value="1"/>
</dbReference>
<dbReference type="PRINTS" id="PR00080">
    <property type="entry name" value="SDRFAMILY"/>
</dbReference>
<dbReference type="Pfam" id="PF00106">
    <property type="entry name" value="adh_short"/>
    <property type="match status" value="1"/>
</dbReference>
<dbReference type="Gene3D" id="3.40.50.720">
    <property type="entry name" value="NAD(P)-binding Rossmann-like Domain"/>
    <property type="match status" value="1"/>
</dbReference>
<reference evidence="4" key="1">
    <citation type="submission" date="2017-04" db="EMBL/GenBank/DDBJ databases">
        <authorList>
            <person name="Varghese N."/>
            <person name="Submissions S."/>
        </authorList>
    </citation>
    <scope>NUCLEOTIDE SEQUENCE [LARGE SCALE GENOMIC DNA]</scope>
    <source>
        <strain evidence="4">DSM 44073</strain>
    </source>
</reference>
<sequence>MSDAPLAGRAVVITGAGRGLGAAYALAVAAAGGVAVVNDIDGDEAERVAARIVAGGGRAVAHPADITSWDAAEELIGRCVEEFGAIDGLVNNAGVFALALPQDQQPEQTRRIIDVNLFGTVACGTHALRHMVARGRGVVLNVTSGEQMGKTASAVYGATKAAVATLTYSWAEDVREHGVRVNAVSPNAHTRMADVYQAFRGVDGSQNAGLAPERNAPLVVYLLSDRGAAVTGQVVRLSGEELMLCTHPAILEPVVRRDVWTVESLAEAFESDLAGRQQPAGVRRVRSEVVA</sequence>
<accession>A0A1W2DEJ2</accession>
<gene>
    <name evidence="3" type="ORF">SAMN05660733_02946</name>
</gene>
<dbReference type="PANTHER" id="PTHR42760:SF40">
    <property type="entry name" value="3-OXOACYL-[ACYL-CARRIER-PROTEIN] REDUCTASE, CHLOROPLASTIC"/>
    <property type="match status" value="1"/>
</dbReference>
<dbReference type="STRING" id="40571.SAMN05660733_02946"/>
<dbReference type="GO" id="GO:0016616">
    <property type="term" value="F:oxidoreductase activity, acting on the CH-OH group of donors, NAD or NADP as acceptor"/>
    <property type="evidence" value="ECO:0007669"/>
    <property type="project" value="TreeGrafter"/>
</dbReference>
<dbReference type="AlphaFoldDB" id="A0A1W2DEJ2"/>
<name>A0A1W2DEJ2_9PSEU</name>
<evidence type="ECO:0000313" key="3">
    <source>
        <dbReference type="EMBL" id="SMC95949.1"/>
    </source>
</evidence>
<dbReference type="Proteomes" id="UP000192840">
    <property type="component" value="Unassembled WGS sequence"/>
</dbReference>